<evidence type="ECO:0000313" key="2">
    <source>
        <dbReference type="Proteomes" id="UP000077787"/>
    </source>
</evidence>
<dbReference type="OrthoDB" id="7016179at2"/>
<sequence>MRYALVMWAGILAGCDQPSGQWLPPEPARREASRSQAFACEGVACTTAAETYRRRFFDGVGGPTEFGTLEQLPPIPPTFDDPLDVGADRTSRSVFASSDADE</sequence>
<dbReference type="RefSeq" id="WP_064480336.1">
    <property type="nucleotide sequence ID" value="NZ_CP015641.1"/>
</dbReference>
<proteinExistence type="predicted"/>
<reference evidence="1 2" key="1">
    <citation type="submission" date="2016-05" db="EMBL/GenBank/DDBJ databases">
        <title>Genome sequence of Pseudomonas stutzeri 273 and identification of the exopolysaccharide biosynthesis locus.</title>
        <authorList>
            <person name="Wu S."/>
            <person name="Sun C."/>
        </authorList>
    </citation>
    <scope>NUCLEOTIDE SEQUENCE [LARGE SCALE GENOMIC DNA]</scope>
    <source>
        <strain evidence="1 2">273</strain>
    </source>
</reference>
<dbReference type="EMBL" id="CP015641">
    <property type="protein sequence ID" value="ANF23796.1"/>
    <property type="molecule type" value="Genomic_DNA"/>
</dbReference>
<evidence type="ECO:0000313" key="1">
    <source>
        <dbReference type="EMBL" id="ANF23796.1"/>
    </source>
</evidence>
<accession>A0A172WKE4</accession>
<dbReference type="Proteomes" id="UP000077787">
    <property type="component" value="Chromosome"/>
</dbReference>
<evidence type="ECO:0008006" key="3">
    <source>
        <dbReference type="Google" id="ProtNLM"/>
    </source>
</evidence>
<gene>
    <name evidence="1" type="ORF">PS273GM_00885</name>
</gene>
<organism evidence="1 2">
    <name type="scientific">Stutzerimonas stutzeri</name>
    <name type="common">Pseudomonas stutzeri</name>
    <dbReference type="NCBI Taxonomy" id="316"/>
    <lineage>
        <taxon>Bacteria</taxon>
        <taxon>Pseudomonadati</taxon>
        <taxon>Pseudomonadota</taxon>
        <taxon>Gammaproteobacteria</taxon>
        <taxon>Pseudomonadales</taxon>
        <taxon>Pseudomonadaceae</taxon>
        <taxon>Stutzerimonas</taxon>
    </lineage>
</organism>
<dbReference type="AlphaFoldDB" id="A0A172WKE4"/>
<dbReference type="PROSITE" id="PS51257">
    <property type="entry name" value="PROKAR_LIPOPROTEIN"/>
    <property type="match status" value="1"/>
</dbReference>
<name>A0A172WKE4_STUST</name>
<protein>
    <recommendedName>
        <fullName evidence="3">Lipoprotein</fullName>
    </recommendedName>
</protein>